<dbReference type="InterPro" id="IPR016169">
    <property type="entry name" value="FAD-bd_PCMH_sub2"/>
</dbReference>
<dbReference type="PROSITE" id="PS50041">
    <property type="entry name" value="C_TYPE_LECTIN_2"/>
    <property type="match status" value="3"/>
</dbReference>
<dbReference type="InterPro" id="IPR012338">
    <property type="entry name" value="Beta-lactam/transpept-like"/>
</dbReference>
<protein>
    <recommendedName>
        <fullName evidence="7">FAD-binding PCMH-type domain-containing protein</fullName>
    </recommendedName>
</protein>
<dbReference type="SMART" id="SM00034">
    <property type="entry name" value="CLECT"/>
    <property type="match status" value="3"/>
</dbReference>
<evidence type="ECO:0008006" key="7">
    <source>
        <dbReference type="Google" id="ProtNLM"/>
    </source>
</evidence>
<dbReference type="Gene3D" id="3.40.462.20">
    <property type="match status" value="1"/>
</dbReference>
<feature type="compositionally biased region" description="Pro residues" evidence="2">
    <location>
        <begin position="4250"/>
        <end position="4264"/>
    </location>
</feature>
<dbReference type="Gene3D" id="3.30.465.10">
    <property type="match status" value="1"/>
</dbReference>
<feature type="domain" description="C-type lectin" evidence="3">
    <location>
        <begin position="4370"/>
        <end position="4473"/>
    </location>
</feature>
<dbReference type="PANTHER" id="PTHR48125:SF12">
    <property type="entry name" value="AT HOOK TRANSCRIPTION FACTOR FAMILY-RELATED"/>
    <property type="match status" value="1"/>
</dbReference>
<feature type="region of interest" description="Disordered" evidence="2">
    <location>
        <begin position="4123"/>
        <end position="4147"/>
    </location>
</feature>
<dbReference type="STRING" id="2903.R1FJ64"/>
<dbReference type="RefSeq" id="XP_005791504.1">
    <property type="nucleotide sequence ID" value="XM_005791447.1"/>
</dbReference>
<feature type="region of interest" description="Disordered" evidence="2">
    <location>
        <begin position="3975"/>
        <end position="4009"/>
    </location>
</feature>
<name>A0A0D3KTJ0_EMIH1</name>
<dbReference type="Pfam" id="PF00059">
    <property type="entry name" value="Lectin_C"/>
    <property type="match status" value="2"/>
</dbReference>
<proteinExistence type="inferred from homology"/>
<dbReference type="GO" id="GO:0071949">
    <property type="term" value="F:FAD binding"/>
    <property type="evidence" value="ECO:0007669"/>
    <property type="project" value="InterPro"/>
</dbReference>
<feature type="compositionally biased region" description="Pro residues" evidence="2">
    <location>
        <begin position="3678"/>
        <end position="3718"/>
    </location>
</feature>
<feature type="region of interest" description="Disordered" evidence="2">
    <location>
        <begin position="4496"/>
        <end position="4624"/>
    </location>
</feature>
<dbReference type="SUPFAM" id="SSF56436">
    <property type="entry name" value="C-type lectin-like"/>
    <property type="match status" value="3"/>
</dbReference>
<sequence>MELEPRHSLRHVNLTPEVLEGLFARFDGNWSDPERDEAHERGLRTSLFETDVMDQLLRRMEDDRVVRLIGHITETHEERLVVCARGLATALGRLASRPQAFATTPSWLWVLHNHVNYLTDAEISPKLIDGACDALASPACHSWLKQMALGALMRVALRGTATLRPLLAPRADEIVAWCSTILRETRAHYLKIQFRACYTVCSFAYCLDRPELARAAAEWLRRLYPTADGEASRWVHSLSSVLERNSRRHLQRTGYLRPGETWHMYLGMLSHPSAHLRFVGAVMLTTVLEAVGHGAFDVAPFETPSSRLYLEEALDARVRTDATLTRQEAETLRRAAGGAAPHALVAEAALRLANDPVAEVRDLGEVARSLLPRRVLQEIVWCPSTHHLFHPGARALVRCMLLLSQRGDVPLPADLLVLHVLPRDSDSNSDMVAFGLCLAGLVLAEGRDLVGDATGSDIVQRRMLESPSSYCVPGQSCWPSNADWASLAESLSQGPSALTALAEESYDVCYEQYTNAIGLMQEGHGACMQDNHCKFEACAGDGLVNLPAYSVAAATVADVQAALEFASTHDLSVSVKTSGHSYAGSSAMKGSLLIWMAEFEKFGTIATHTDSCGTATEQVLKVGGGQVWGEAYPVVGDAGRDIVGGGGLTVAAAGGWLMGGGLSALSRTFGYGIDNVVAFEVVAADGVLRTADACSEPDLFWALRGGGGGAFGVVTAAYHRTHASSAVAALSMSIDDITWATWESRTPVIESWLDFWVETSPTLGREWSGGYWTLSSIVVLYFRGTASEAEATFVGALREWRAGLTAEQQQYVTISLTEFDSYWASRTVGCRDSSSVACRTFGAETDATGQAGVNIHSRMIPAAWVTQNNGAEAKATLKWMMYNGWFTFNYFLGGAVTDVAADETAVHPSVRVSIWNMEVFDPRLIERLRDDLPDSGVCYNHAAKDEPDWDAQAWGANLPRLLQVKAAYDPANRLNCFHCVGYQSLGGDDLTPATCEGMYNCAAAPGDEPAPQPPGTPPLPPASPPATPSAADDYVDLSLPLVNAAGYNTHPDAVALSAATDAIGPSGIGFKGYVVLKGTEVVAERYDVGDATSTYQIFSCTKSWAATMIGELLYAGQLTLSTKLEDIFTTLNWDTVNRGAEKRLITVEQLLTMSSGLTEWGCGWGGATATLVATLNQGYVSFTNAEVGSFNYICTQKILAWIIYEKSGLTPMEFGLSSLFPALGVSAGEFTWPIDAGTLQNTETDLHMAPRHLAKLVLLFRQQGLAAPGGPRLLSTTFVQTAMSNHWSPWYYSGRQCGASPLLMGYGYRFWLYNPDWVCALGASGRYACYSPTLDISFGVIATNGYAVGCTLMQQLANLAFAGLLAPPPPPLPPFFPGAAPAPPPPATPSVGVVSQGWDFAGPDCNGAATRTWQMEAFPTAPHSHCTDTGAGFSVQGEYCNMGGGTPYLTGEYFPTSDCTSTPSPYALAADFSCVNHAEGSSSRYVCAPTPDCTAISDYCRGCLSFLYCLSAPDECANADEGCDACVGYIPCGSTMPVGPPPSQPCAVDSTPAGVHCFTGDTLDPGGGNIVESGLPAGSEEVCAAGGYSAFPYDCAGLAAFLDRLPAGERDGTRQHYTERCCGAPPSLPVGAATYFYSSADCTGTPSVLAIGHGECVGDERGYFYTISCAAGASNLSWFSNADCSGDADGTLGSNEDDGMYGWLLGKADGSSGPIRPGDCWTWATSPTDATPASSQAFTCWPSLLPEPDRCGACVQACRDVPHDGESVPPNQTCGCIAERCRAACDEQYGREAVQAYIDGGCDDSGGDDGETDEDPGGSKCGGECHHEVYGETCGFGTWGGGESFMQVCEDGVNVAKHYEDVDCQGSLVKEWVEDSSCQHEYHEKASDGSTLYESKWCDGSTPIKSLCTEPGDERDEWMCDYESDSAGPASLAAQQHLASMTQDCRDYMNGLGDSLGDLSTICACYRSGDEAAARAATCAPTAGASTVSHLYERCVNPPPGCYEAPCSSTCPAAVATSAWWDSLSPTCQTMIREGTADFQSFCRCYTSGVYPVGATCSGAGSIPGYSTTEEQFEACRAVPGVPTPPLPPFLPGEAPAPPPECVARGYESVGCNCDPASECSPWGSSSGGDCCGDDGGYCGSEWVSTDASTWIDTCTGLDFIRVSPGCGVEVATETGGGGETFTYDSSVLVCGYECEPRPTPGCDRVRSLRLFPLAPPTPPHPPFQPGQAPAPPPPSPCVHDDSKCSSSGNDCYADGQSEAQTCSDGYTASPHPDDPRNEGRYTCYPPHCRCDASKCSSAGGDDCYADGTPDGEAQTCRDGYLVVPVNDGQYTCCFFDQPPSCDTLDFQIFTNTDCSGSPAVTSAMLSDRTCVATPDSVLTGQYFDVDFTHWGMHATSETLVHACSDSSMDSCVDQFDGGERCSDVPFETCVAIDEARSTGIKITCAPAVDCAVPSEGVCLEYGSVDSDCCGNSDVVGCASGYTLSLQIAIDEGGTWARPADAGFYPQCASGGQKIGNTCCTPDPAPPPPSPAECCADVCPTRSYCEAEGIGGGYCNCGDCGVPSCGDCDCNHYGEQCCDFSGGCDPTCGGEPSMCRDNSNDCCANEAMGEAAVCEAGYVPTVQPQSYDDCPNYTCMPAPPPSPTCVDDPKGILAADAYLSPGGTTCAEKMAQVGATCETIDEDYNGYRVSYAQLCPATCGTCASYTEPECHRPEVCCCDPPPPSPPLPFGLSAVSPDALTFSEAVAWCAAQGLTLAMPRTESENEAVYAACQSYYACWLDARENAAGDGWVDGDGNALTYTNWDGGEGSCHCGEDRVFINRVGTAEWHDVGEGGDGQTRAICQQPSGSISPSPPSSTVCDTSQCAEYSPTSQDDDCCALDSDIYCMNGYTLSRVMPGTPGVTWLNGQMSGCEGYGGNTCCSPPESLAPPPSPSSCARGYTAVSGEGCSNYIHMDDASTYGVQGGSTTLEECAAAVQALNGQDGCVGEYFFFETDGYCNCPTDACTTGSENSNAGGSGQLYRFNSDCDSSPSAPPSLTCTCDCYGSNTDMFNGTHEGQPDDSCREDYCFANGISAEDCIYGQYDSCCYSEGYAGAPCCEDAPSPPSPLPLTPPPSNYYEGDAGSDCDVGDVIVSESECRSAASSVGGYDVDAGSTTNSQRYFKSYSGGCQTGCSMERDSDCECNGCGTCFYWNAGYGGACGSHRPLCARPPSPPSPPSQVALEFAGMSPNFHYSNALWTNSNPHTGATDSQGRTERKTAAFGQPTSVVILEMTRNSVTHSVSLPISPAQSLLSIFMGGSMSTNGSLSDWRQLSGYGYQPHCNRQGFNIVGQTAYGGVNGQNNARIGIYFNEQIDCSSPDSGRVVGGSSLSAAVGCTSSCTGSSSSSTQSDVWVRVLVAGGSSGSISPSPPSSTVCDTSQCAEYSPTSQDDDCCALDSDIYCMNGYTLSRVMPGTPGVTWLNGQMSGCEGYGGNTCCSPPESLAPPASPSSCARGYTAVSGEGCSNYIHMDDASTYGVQGGSTTLEECAAAVQALNGQDGCVGEYFFFETDGYCNCPTDACTTGSENSNAGGSGQLYRFNSDCDSSPSSLQYVGSPQQGYADAMAYCATLGGTLASATAELQAMYSTWTSAEIWILDSGSGGSSLYDTCHAGGCPCINCAYPSEVKSFVCALSGAVPPSSLPPSPPPSASPSPPPPSASPSPPPPPPFPPGQAPAPPPSTPSSCEAWGYGAENELSCYGGISGMASNLEHACWAELDTRPSCCGYCGPWAGSADGTQWVETCHHLDIIRVTPGCSYELERSDGQRFTFHQDTRVCANTVGCDSVRRIRVFSATAAAPSPPPPSLPPLLPPHSAPSFTTIDGTARSYDGCATRCASAGMSLACITSASEMALAWAAAGGSGAYIGLRQPSSQQGSSGWAWPTGCASTYTSWGGGQPESNSEHCVAFGNWGGPYNSWHDVPCSGSYHCLCSNTPPRPPSSPPPLSPAPSPPSPPPPPPLPPFQPGQAPAPPPPECAARGYESVGCNCDPASECSPWGSRSGGDCCGDDGGYCGSEWVSTDASTWIDTCTELDFIRVSPGCGVEVATETGGGGETFTYDSSVLVCGYECEPRPTPGCDRVRSLRLFPLAPPPPPHPPFQPGQAPAPPPPSPCVHDDSKCVEPTCWADPNMEAQTCSDGYTASPHPDDPRSEGRYTCYPPHCRCDASKCSSYGNDCHADGTPDGEAQTCRDGYLPIAIRDSQYTCCFDFDQPPSLPPLPPSPPGKAPASPPATCGQSATQADWTAVFAVCPRWGEWAQAHCPTGPPCPEYPTELELCDLCTEWATDLCGETALAKECQWAGCSDFMRDSCESLQPSPPYSAPPPLSPPPSPPLPVFSYHPGPKSFDGAIEACKELGGQLATITSQADQDAAFAVVPSGTRAYIGLSDREEEGTFAWVDGSPVDYTNWGSGEPNSYGSTNEDCAGFHVYYTDGKWNDFTCGGIDSNDGNAPIGYVCQATPFPLASPSPPPPSTSPSPPPPSASPSPPPPSASPSPPPPSASPSPPPPSASPSPPPPSASPSPPPLSPPPPSPPPPSPPPSPPPPSPPPPAPPPPLPPPPSPPPPAPPPPASPLGVSVATDASTPDGGAGRRHQRVLLDASQMTGDPASTLYDYADSISLDAQFHLVDTISGTDLNQTKIIDLCESAAASATCAIGDGATISELKLLQLLDRTDTIRGDPLLDASEIEGDGAGSGVTVSHANKVEIVARSVAILEEGQTLDELAAIVTAETEQKITQLRDDTLLEGDLAFTSLVMFPPRPPPSSPPRPPPSPPPRTPSSFFTACTAPVLKITKVVADGLHSPLTMHGGWPVVDGVATSYNSAAVVARNKYLVPLVEAVCPSLGRLVVAFANPKTMHYIDGQVVEPLSSLAAAALAAAAFAAREMLAGK</sequence>
<evidence type="ECO:0000259" key="4">
    <source>
        <dbReference type="PROSITE" id="PS51387"/>
    </source>
</evidence>
<feature type="compositionally biased region" description="Pro residues" evidence="2">
    <location>
        <begin position="1008"/>
        <end position="1027"/>
    </location>
</feature>
<feature type="region of interest" description="Disordered" evidence="2">
    <location>
        <begin position="2214"/>
        <end position="2242"/>
    </location>
</feature>
<dbReference type="eggNOG" id="ENOG502QQWK">
    <property type="taxonomic scope" value="Eukaryota"/>
</dbReference>
<dbReference type="Proteomes" id="UP000013827">
    <property type="component" value="Unassembled WGS sequence"/>
</dbReference>
<dbReference type="SUPFAM" id="SSF56601">
    <property type="entry name" value="beta-lactamase/transpeptidase-like"/>
    <property type="match status" value="1"/>
</dbReference>
<comment type="similarity">
    <text evidence="1">Belongs to the oxygen-dependent FAD-linked oxidoreductase family.</text>
</comment>
<dbReference type="HOGENOM" id="CLU_223383_0_0_1"/>
<dbReference type="Gene3D" id="3.10.100.10">
    <property type="entry name" value="Mannose-Binding Protein A, subunit A"/>
    <property type="match status" value="3"/>
</dbReference>
<feature type="compositionally biased region" description="Pro residues" evidence="2">
    <location>
        <begin position="4496"/>
        <end position="4604"/>
    </location>
</feature>
<feature type="compositionally biased region" description="Pro residues" evidence="2">
    <location>
        <begin position="4789"/>
        <end position="4808"/>
    </location>
</feature>
<evidence type="ECO:0000259" key="3">
    <source>
        <dbReference type="PROSITE" id="PS50041"/>
    </source>
</evidence>
<evidence type="ECO:0000256" key="1">
    <source>
        <dbReference type="ARBA" id="ARBA00005466"/>
    </source>
</evidence>
<feature type="compositionally biased region" description="Pro residues" evidence="2">
    <location>
        <begin position="2214"/>
        <end position="2237"/>
    </location>
</feature>
<dbReference type="PaxDb" id="2903-EOD39075"/>
<dbReference type="InterPro" id="IPR001466">
    <property type="entry name" value="Beta-lactam-related"/>
</dbReference>
<feature type="domain" description="C-type lectin" evidence="3">
    <location>
        <begin position="3849"/>
        <end position="3967"/>
    </location>
</feature>
<feature type="region of interest" description="Disordered" evidence="2">
    <location>
        <begin position="4787"/>
        <end position="4811"/>
    </location>
</feature>
<dbReference type="SUPFAM" id="SSF56176">
    <property type="entry name" value="FAD-binding/transporter-associated domain-like"/>
    <property type="match status" value="1"/>
</dbReference>
<keyword evidence="6" id="KW-1185">Reference proteome</keyword>
<dbReference type="GeneID" id="17284346"/>
<dbReference type="Gene3D" id="3.40.710.10">
    <property type="entry name" value="DD-peptidase/beta-lactamase superfamily"/>
    <property type="match status" value="1"/>
</dbReference>
<dbReference type="PROSITE" id="PS51387">
    <property type="entry name" value="FAD_PCMH"/>
    <property type="match status" value="1"/>
</dbReference>
<feature type="region of interest" description="Disordered" evidence="2">
    <location>
        <begin position="1006"/>
        <end position="1030"/>
    </location>
</feature>
<dbReference type="InterPro" id="IPR006094">
    <property type="entry name" value="Oxid_FAD_bind_N"/>
</dbReference>
<dbReference type="OMA" id="AGSCMEC"/>
<evidence type="ECO:0000313" key="5">
    <source>
        <dbReference type="EnsemblProtists" id="EOD39075"/>
    </source>
</evidence>
<feature type="domain" description="FAD-binding PCMH-type" evidence="4">
    <location>
        <begin position="543"/>
        <end position="724"/>
    </location>
</feature>
<organism evidence="5 6">
    <name type="scientific">Emiliania huxleyi (strain CCMP1516)</name>
    <dbReference type="NCBI Taxonomy" id="280463"/>
    <lineage>
        <taxon>Eukaryota</taxon>
        <taxon>Haptista</taxon>
        <taxon>Haptophyta</taxon>
        <taxon>Prymnesiophyceae</taxon>
        <taxon>Isochrysidales</taxon>
        <taxon>Noelaerhabdaceae</taxon>
        <taxon>Emiliania</taxon>
    </lineage>
</organism>
<dbReference type="InterPro" id="IPR016186">
    <property type="entry name" value="C-type_lectin-like/link_sf"/>
</dbReference>
<dbReference type="InterPro" id="IPR001304">
    <property type="entry name" value="C-type_lectin-like"/>
</dbReference>
<accession>A0A0D3KTJ0</accession>
<dbReference type="Pfam" id="PF01565">
    <property type="entry name" value="FAD_binding_4"/>
    <property type="match status" value="1"/>
</dbReference>
<dbReference type="CDD" id="cd00037">
    <property type="entry name" value="CLECT"/>
    <property type="match status" value="1"/>
</dbReference>
<dbReference type="KEGG" id="ehx:EMIHUDRAFT_109093"/>
<dbReference type="InterPro" id="IPR036318">
    <property type="entry name" value="FAD-bd_PCMH-like_sf"/>
</dbReference>
<evidence type="ECO:0000313" key="6">
    <source>
        <dbReference type="Proteomes" id="UP000013827"/>
    </source>
</evidence>
<dbReference type="Pfam" id="PF08031">
    <property type="entry name" value="BBE"/>
    <property type="match status" value="1"/>
</dbReference>
<dbReference type="InterPro" id="IPR016187">
    <property type="entry name" value="CTDL_fold"/>
</dbReference>
<feature type="region of interest" description="Disordered" evidence="2">
    <location>
        <begin position="4250"/>
        <end position="4270"/>
    </location>
</feature>
<reference evidence="5" key="2">
    <citation type="submission" date="2024-10" db="UniProtKB">
        <authorList>
            <consortium name="EnsemblProtists"/>
        </authorList>
    </citation>
    <scope>IDENTIFICATION</scope>
</reference>
<feature type="domain" description="C-type lectin" evidence="3">
    <location>
        <begin position="2740"/>
        <end position="2829"/>
    </location>
</feature>
<reference evidence="6" key="1">
    <citation type="journal article" date="2013" name="Nature">
        <title>Pan genome of the phytoplankton Emiliania underpins its global distribution.</title>
        <authorList>
            <person name="Read B.A."/>
            <person name="Kegel J."/>
            <person name="Klute M.J."/>
            <person name="Kuo A."/>
            <person name="Lefebvre S.C."/>
            <person name="Maumus F."/>
            <person name="Mayer C."/>
            <person name="Miller J."/>
            <person name="Monier A."/>
            <person name="Salamov A."/>
            <person name="Young J."/>
            <person name="Aguilar M."/>
            <person name="Claverie J.M."/>
            <person name="Frickenhaus S."/>
            <person name="Gonzalez K."/>
            <person name="Herman E.K."/>
            <person name="Lin Y.C."/>
            <person name="Napier J."/>
            <person name="Ogata H."/>
            <person name="Sarno A.F."/>
            <person name="Shmutz J."/>
            <person name="Schroeder D."/>
            <person name="de Vargas C."/>
            <person name="Verret F."/>
            <person name="von Dassow P."/>
            <person name="Valentin K."/>
            <person name="Van de Peer Y."/>
            <person name="Wheeler G."/>
            <person name="Dacks J.B."/>
            <person name="Delwiche C.F."/>
            <person name="Dyhrman S.T."/>
            <person name="Glockner G."/>
            <person name="John U."/>
            <person name="Richards T."/>
            <person name="Worden A.Z."/>
            <person name="Zhang X."/>
            <person name="Grigoriev I.V."/>
            <person name="Allen A.E."/>
            <person name="Bidle K."/>
            <person name="Borodovsky M."/>
            <person name="Bowler C."/>
            <person name="Brownlee C."/>
            <person name="Cock J.M."/>
            <person name="Elias M."/>
            <person name="Gladyshev V.N."/>
            <person name="Groth M."/>
            <person name="Guda C."/>
            <person name="Hadaegh A."/>
            <person name="Iglesias-Rodriguez M.D."/>
            <person name="Jenkins J."/>
            <person name="Jones B.M."/>
            <person name="Lawson T."/>
            <person name="Leese F."/>
            <person name="Lindquist E."/>
            <person name="Lobanov A."/>
            <person name="Lomsadze A."/>
            <person name="Malik S.B."/>
            <person name="Marsh M.E."/>
            <person name="Mackinder L."/>
            <person name="Mock T."/>
            <person name="Mueller-Roeber B."/>
            <person name="Pagarete A."/>
            <person name="Parker M."/>
            <person name="Probert I."/>
            <person name="Quesneville H."/>
            <person name="Raines C."/>
            <person name="Rensing S.A."/>
            <person name="Riano-Pachon D.M."/>
            <person name="Richier S."/>
            <person name="Rokitta S."/>
            <person name="Shiraiwa Y."/>
            <person name="Soanes D.M."/>
            <person name="van der Giezen M."/>
            <person name="Wahlund T.M."/>
            <person name="Williams B."/>
            <person name="Wilson W."/>
            <person name="Wolfe G."/>
            <person name="Wurch L.L."/>
        </authorList>
    </citation>
    <scope>NUCLEOTIDE SEQUENCE</scope>
</reference>
<dbReference type="EnsemblProtists" id="EOD39075">
    <property type="protein sequence ID" value="EOD39075"/>
    <property type="gene ID" value="EMIHUDRAFT_109093"/>
</dbReference>
<dbReference type="Pfam" id="PF00144">
    <property type="entry name" value="Beta-lactamase"/>
    <property type="match status" value="1"/>
</dbReference>
<dbReference type="InterPro" id="IPR012951">
    <property type="entry name" value="BBE"/>
</dbReference>
<feature type="compositionally biased region" description="Pro residues" evidence="2">
    <location>
        <begin position="4123"/>
        <end position="4146"/>
    </location>
</feature>
<dbReference type="InterPro" id="IPR016166">
    <property type="entry name" value="FAD-bd_PCMH"/>
</dbReference>
<dbReference type="PRINTS" id="PR01217">
    <property type="entry name" value="PRICHEXTENSN"/>
</dbReference>
<dbReference type="GO" id="GO:0016491">
    <property type="term" value="F:oxidoreductase activity"/>
    <property type="evidence" value="ECO:0007669"/>
    <property type="project" value="InterPro"/>
</dbReference>
<feature type="region of interest" description="Disordered" evidence="2">
    <location>
        <begin position="3678"/>
        <end position="3721"/>
    </location>
</feature>
<dbReference type="PANTHER" id="PTHR48125">
    <property type="entry name" value="LP07818P1"/>
    <property type="match status" value="1"/>
</dbReference>
<evidence type="ECO:0000256" key="2">
    <source>
        <dbReference type="SAM" id="MobiDB-lite"/>
    </source>
</evidence>